<dbReference type="EMBL" id="JAHUTI010009869">
    <property type="protein sequence ID" value="MED6234611.1"/>
    <property type="molecule type" value="Genomic_DNA"/>
</dbReference>
<accession>A0ABU7A911</accession>
<gene>
    <name evidence="1" type="ORF">ATANTOWER_016032</name>
</gene>
<evidence type="ECO:0000313" key="2">
    <source>
        <dbReference type="Proteomes" id="UP001345963"/>
    </source>
</evidence>
<evidence type="ECO:0000313" key="1">
    <source>
        <dbReference type="EMBL" id="MED6234611.1"/>
    </source>
</evidence>
<organism evidence="1 2">
    <name type="scientific">Ataeniobius toweri</name>
    <dbReference type="NCBI Taxonomy" id="208326"/>
    <lineage>
        <taxon>Eukaryota</taxon>
        <taxon>Metazoa</taxon>
        <taxon>Chordata</taxon>
        <taxon>Craniata</taxon>
        <taxon>Vertebrata</taxon>
        <taxon>Euteleostomi</taxon>
        <taxon>Actinopterygii</taxon>
        <taxon>Neopterygii</taxon>
        <taxon>Teleostei</taxon>
        <taxon>Neoteleostei</taxon>
        <taxon>Acanthomorphata</taxon>
        <taxon>Ovalentaria</taxon>
        <taxon>Atherinomorphae</taxon>
        <taxon>Cyprinodontiformes</taxon>
        <taxon>Goodeidae</taxon>
        <taxon>Ataeniobius</taxon>
    </lineage>
</organism>
<comment type="caution">
    <text evidence="1">The sequence shown here is derived from an EMBL/GenBank/DDBJ whole genome shotgun (WGS) entry which is preliminary data.</text>
</comment>
<name>A0ABU7A911_9TELE</name>
<proteinExistence type="predicted"/>
<keyword evidence="2" id="KW-1185">Reference proteome</keyword>
<dbReference type="Proteomes" id="UP001345963">
    <property type="component" value="Unassembled WGS sequence"/>
</dbReference>
<sequence length="146" mass="16415">MSLFLDGPNAFRLTGVKNVSSSFPLHDLHVSRNTHPAVMKPSLHLLLRLCDTMHHGPSPPGSDLLTNGASVTLLSKALLQARPSWPHKRYPKAKIQIFKLFDKRRYQRYLSLSCVSLCRPSRPAACVLRDKTQLWLLVFSLSNSKA</sequence>
<protein>
    <submittedName>
        <fullName evidence="1">Uncharacterized protein</fullName>
    </submittedName>
</protein>
<reference evidence="1 2" key="1">
    <citation type="submission" date="2021-07" db="EMBL/GenBank/DDBJ databases">
        <authorList>
            <person name="Palmer J.M."/>
        </authorList>
    </citation>
    <scope>NUCLEOTIDE SEQUENCE [LARGE SCALE GENOMIC DNA]</scope>
    <source>
        <strain evidence="1 2">AT_MEX2019</strain>
        <tissue evidence="1">Muscle</tissue>
    </source>
</reference>